<keyword evidence="4" id="KW-1185">Reference proteome</keyword>
<protein>
    <recommendedName>
        <fullName evidence="5">Tetratricopeptide repeat protein</fullName>
    </recommendedName>
</protein>
<sequence length="191" mass="21430">MSPASRVLIIVAAAGLLQACAQAPKATVPVTPVDPSEITLNLPDQQACDCATPEPASLDFLEKGYVELAGGRHAEAMEYFNRYLRMETSHTADWEAEVAIAFVYALRESPLYDADAARKSYRDLRKEDWQAMELHPQTQLARQALEGFLKAEQERRELTAQNKQLQEDLVKREEALKRLRELTLGRTGSTQ</sequence>
<dbReference type="AlphaFoldDB" id="A0AAP8SPJ6"/>
<evidence type="ECO:0000256" key="2">
    <source>
        <dbReference type="SAM" id="SignalP"/>
    </source>
</evidence>
<evidence type="ECO:0000313" key="3">
    <source>
        <dbReference type="EMBL" id="PLW87228.1"/>
    </source>
</evidence>
<dbReference type="PROSITE" id="PS51257">
    <property type="entry name" value="PROKAR_LIPOPROTEIN"/>
    <property type="match status" value="1"/>
</dbReference>
<comment type="caution">
    <text evidence="3">The sequence shown here is derived from an EMBL/GenBank/DDBJ whole genome shotgun (WGS) entry which is preliminary data.</text>
</comment>
<keyword evidence="2" id="KW-0732">Signal</keyword>
<feature type="coiled-coil region" evidence="1">
    <location>
        <begin position="148"/>
        <end position="182"/>
    </location>
</feature>
<gene>
    <name evidence="3" type="ORF">C0029_01125</name>
</gene>
<reference evidence="3 4" key="1">
    <citation type="submission" date="2018-01" db="EMBL/GenBank/DDBJ databases">
        <title>The draft genome sequence of Halioglobus japonicus S1-36.</title>
        <authorList>
            <person name="Du Z.-J."/>
            <person name="Shi M.-J."/>
        </authorList>
    </citation>
    <scope>NUCLEOTIDE SEQUENCE [LARGE SCALE GENOMIC DNA]</scope>
    <source>
        <strain evidence="3 4">S1-36</strain>
    </source>
</reference>
<dbReference type="Proteomes" id="UP000235162">
    <property type="component" value="Unassembled WGS sequence"/>
</dbReference>
<feature type="signal peptide" evidence="2">
    <location>
        <begin position="1"/>
        <end position="23"/>
    </location>
</feature>
<dbReference type="KEGG" id="hja:BST95_17085"/>
<evidence type="ECO:0000256" key="1">
    <source>
        <dbReference type="SAM" id="Coils"/>
    </source>
</evidence>
<proteinExistence type="predicted"/>
<evidence type="ECO:0000313" key="4">
    <source>
        <dbReference type="Proteomes" id="UP000235162"/>
    </source>
</evidence>
<accession>A0AAP8SPJ6</accession>
<evidence type="ECO:0008006" key="5">
    <source>
        <dbReference type="Google" id="ProtNLM"/>
    </source>
</evidence>
<name>A0AAP8SPJ6_9GAMM</name>
<keyword evidence="1" id="KW-0175">Coiled coil</keyword>
<organism evidence="3 4">
    <name type="scientific">Halioglobus japonicus</name>
    <dbReference type="NCBI Taxonomy" id="930805"/>
    <lineage>
        <taxon>Bacteria</taxon>
        <taxon>Pseudomonadati</taxon>
        <taxon>Pseudomonadota</taxon>
        <taxon>Gammaproteobacteria</taxon>
        <taxon>Cellvibrionales</taxon>
        <taxon>Halieaceae</taxon>
        <taxon>Halioglobus</taxon>
    </lineage>
</organism>
<feature type="chain" id="PRO_5042994640" description="Tetratricopeptide repeat protein" evidence="2">
    <location>
        <begin position="24"/>
        <end position="191"/>
    </location>
</feature>
<dbReference type="EMBL" id="PKUR01000001">
    <property type="protein sequence ID" value="PLW87228.1"/>
    <property type="molecule type" value="Genomic_DNA"/>
</dbReference>